<evidence type="ECO:0000313" key="2">
    <source>
        <dbReference type="Proteomes" id="UP000585474"/>
    </source>
</evidence>
<gene>
    <name evidence="1" type="ORF">Acr_26g0013000</name>
</gene>
<comment type="caution">
    <text evidence="1">The sequence shown here is derived from an EMBL/GenBank/DDBJ whole genome shotgun (WGS) entry which is preliminary data.</text>
</comment>
<evidence type="ECO:0000313" key="1">
    <source>
        <dbReference type="EMBL" id="GFZ18031.1"/>
    </source>
</evidence>
<name>A0A7J0H4S6_9ERIC</name>
<dbReference type="EMBL" id="BJWL01000026">
    <property type="protein sequence ID" value="GFZ18031.1"/>
    <property type="molecule type" value="Genomic_DNA"/>
</dbReference>
<accession>A0A7J0H4S6</accession>
<protein>
    <submittedName>
        <fullName evidence="1">Uncharacterized protein</fullName>
    </submittedName>
</protein>
<keyword evidence="2" id="KW-1185">Reference proteome</keyword>
<reference evidence="1 2" key="1">
    <citation type="submission" date="2019-07" db="EMBL/GenBank/DDBJ databases">
        <title>De Novo Assembly of kiwifruit Actinidia rufa.</title>
        <authorList>
            <person name="Sugita-Konishi S."/>
            <person name="Sato K."/>
            <person name="Mori E."/>
            <person name="Abe Y."/>
            <person name="Kisaki G."/>
            <person name="Hamano K."/>
            <person name="Suezawa K."/>
            <person name="Otani M."/>
            <person name="Fukuda T."/>
            <person name="Manabe T."/>
            <person name="Gomi K."/>
            <person name="Tabuchi M."/>
            <person name="Akimitsu K."/>
            <person name="Kataoka I."/>
        </authorList>
    </citation>
    <scope>NUCLEOTIDE SEQUENCE [LARGE SCALE GENOMIC DNA]</scope>
    <source>
        <strain evidence="2">cv. Fuchu</strain>
    </source>
</reference>
<dbReference type="Proteomes" id="UP000585474">
    <property type="component" value="Unassembled WGS sequence"/>
</dbReference>
<dbReference type="AlphaFoldDB" id="A0A7J0H4S6"/>
<dbReference type="OrthoDB" id="10664224at2759"/>
<organism evidence="1 2">
    <name type="scientific">Actinidia rufa</name>
    <dbReference type="NCBI Taxonomy" id="165716"/>
    <lineage>
        <taxon>Eukaryota</taxon>
        <taxon>Viridiplantae</taxon>
        <taxon>Streptophyta</taxon>
        <taxon>Embryophyta</taxon>
        <taxon>Tracheophyta</taxon>
        <taxon>Spermatophyta</taxon>
        <taxon>Magnoliopsida</taxon>
        <taxon>eudicotyledons</taxon>
        <taxon>Gunneridae</taxon>
        <taxon>Pentapetalae</taxon>
        <taxon>asterids</taxon>
        <taxon>Ericales</taxon>
        <taxon>Actinidiaceae</taxon>
        <taxon>Actinidia</taxon>
    </lineage>
</organism>
<proteinExistence type="predicted"/>
<sequence>MKCCSKLIPEVWHSLEQCPGRSDWAGLCLRRRIDFKLVSHWVIPKTALIVAAAPTGFDGNESAFYFYVEILSASLNIGMAKRNDIVSNRSGNPFFIGVDRELRKESYFTLSSPADSSSLEGLLTFCLSPTKVPSLELGTRISFAREQFREPESPSRLGTTKVIINGWLSSSSCFLVTTGAEPKRAGPVPLVVLYHAGEGFKYPFGEKVKNDQTTLTARKGGSRVARGPSRHSTVCFPGRGGKNSVEYGVNPSWQLQLESYFACFLSTILKTAMMLVPSLGFFVPRLSFYPFPLQGRSVYGTDSFLRRVTACSVLILDFPMKSYLLSSPHEET</sequence>